<dbReference type="RefSeq" id="WP_132002282.1">
    <property type="nucleotide sequence ID" value="NZ_JABUHM010000001.1"/>
</dbReference>
<evidence type="ECO:0000259" key="3">
    <source>
        <dbReference type="PROSITE" id="PS51677"/>
    </source>
</evidence>
<dbReference type="PANTHER" id="PTHR10587">
    <property type="entry name" value="GLYCOSYL TRANSFERASE-RELATED"/>
    <property type="match status" value="1"/>
</dbReference>
<evidence type="ECO:0000256" key="2">
    <source>
        <dbReference type="SAM" id="Phobius"/>
    </source>
</evidence>
<proteinExistence type="predicted"/>
<dbReference type="InterPro" id="IPR011330">
    <property type="entry name" value="Glyco_hydro/deAcase_b/a-brl"/>
</dbReference>
<accession>A0A4R2BL89</accession>
<dbReference type="SMART" id="SM00257">
    <property type="entry name" value="LysM"/>
    <property type="match status" value="1"/>
</dbReference>
<dbReference type="SUPFAM" id="SSF54106">
    <property type="entry name" value="LysM domain"/>
    <property type="match status" value="1"/>
</dbReference>
<dbReference type="InterPro" id="IPR018392">
    <property type="entry name" value="LysM"/>
</dbReference>
<dbReference type="InterPro" id="IPR036779">
    <property type="entry name" value="LysM_dom_sf"/>
</dbReference>
<dbReference type="GO" id="GO:0016810">
    <property type="term" value="F:hydrolase activity, acting on carbon-nitrogen (but not peptide) bonds"/>
    <property type="evidence" value="ECO:0007669"/>
    <property type="project" value="InterPro"/>
</dbReference>
<evidence type="ECO:0000259" key="4">
    <source>
        <dbReference type="PROSITE" id="PS51782"/>
    </source>
</evidence>
<feature type="region of interest" description="Disordered" evidence="1">
    <location>
        <begin position="175"/>
        <end position="201"/>
    </location>
</feature>
<dbReference type="Gene3D" id="3.10.350.10">
    <property type="entry name" value="LysM domain"/>
    <property type="match status" value="1"/>
</dbReference>
<evidence type="ECO:0000313" key="5">
    <source>
        <dbReference type="EMBL" id="TCN27423.1"/>
    </source>
</evidence>
<dbReference type="Pfam" id="PF01522">
    <property type="entry name" value="Polysacc_deac_1"/>
    <property type="match status" value="1"/>
</dbReference>
<dbReference type="GO" id="GO:0005975">
    <property type="term" value="P:carbohydrate metabolic process"/>
    <property type="evidence" value="ECO:0007669"/>
    <property type="project" value="InterPro"/>
</dbReference>
<dbReference type="InterPro" id="IPR002509">
    <property type="entry name" value="NODB_dom"/>
</dbReference>
<feature type="region of interest" description="Disordered" evidence="1">
    <location>
        <begin position="65"/>
        <end position="120"/>
    </location>
</feature>
<protein>
    <submittedName>
        <fullName evidence="5">Peptidoglycan/xylan/chitin deacetylase (PgdA/CDA1 family)</fullName>
    </submittedName>
</protein>
<sequence>MKEILGFFLFFLASSFLFLKYAKNNKFFYKTVFITIICLFMTAFSFIYWHKQDIGEVRDSSFHESPDFKKKKDSPDDQYPLPGQEGKHPPKNEGTPPAKPGDEQDYQDEKHAPPAVPAPIIVPDGGTVEYTVAKGDTLYSISRRSGFTVTDLKLWNGLTTNAIYTGQTIKLYGKNAAAPSSPVPPPTQEAPSGSASSRSISQGSTKIKEIAFTFDAGSDIAGIDIINVLNKNKVKATFFLTGKWVEKYPSYAKQIAAEGHEIGNHGYNHLDALKVDMETFKQDLLQAEAAILKATGRLPRPYFRFPYGSFNEAALKAAGQAGYPYSIYWSLDTVDWKQPSTELLINSIEKGASNGDIVLMHIGGIHTPEAVDQMIPKLKAKGYRLVTLTELMN</sequence>
<evidence type="ECO:0000256" key="1">
    <source>
        <dbReference type="SAM" id="MobiDB-lite"/>
    </source>
</evidence>
<organism evidence="5 6">
    <name type="scientific">Mesobacillus foraminis</name>
    <dbReference type="NCBI Taxonomy" id="279826"/>
    <lineage>
        <taxon>Bacteria</taxon>
        <taxon>Bacillati</taxon>
        <taxon>Bacillota</taxon>
        <taxon>Bacilli</taxon>
        <taxon>Bacillales</taxon>
        <taxon>Bacillaceae</taxon>
        <taxon>Mesobacillus</taxon>
    </lineage>
</organism>
<name>A0A4R2BL89_9BACI</name>
<feature type="compositionally biased region" description="Low complexity" evidence="1">
    <location>
        <begin position="189"/>
        <end position="201"/>
    </location>
</feature>
<dbReference type="Gene3D" id="3.20.20.370">
    <property type="entry name" value="Glycoside hydrolase/deacetylase"/>
    <property type="match status" value="1"/>
</dbReference>
<keyword evidence="6" id="KW-1185">Reference proteome</keyword>
<reference evidence="5 6" key="1">
    <citation type="journal article" date="2015" name="Stand. Genomic Sci.">
        <title>Genomic Encyclopedia of Bacterial and Archaeal Type Strains, Phase III: the genomes of soil and plant-associated and newly described type strains.</title>
        <authorList>
            <person name="Whitman W.B."/>
            <person name="Woyke T."/>
            <person name="Klenk H.P."/>
            <person name="Zhou Y."/>
            <person name="Lilburn T.G."/>
            <person name="Beck B.J."/>
            <person name="De Vos P."/>
            <person name="Vandamme P."/>
            <person name="Eisen J.A."/>
            <person name="Garrity G."/>
            <person name="Hugenholtz P."/>
            <person name="Kyrpides N.C."/>
        </authorList>
    </citation>
    <scope>NUCLEOTIDE SEQUENCE [LARGE SCALE GENOMIC DNA]</scope>
    <source>
        <strain evidence="5 6">CV53</strain>
    </source>
</reference>
<gene>
    <name evidence="5" type="ORF">EV146_102373</name>
</gene>
<feature type="domain" description="NodB homology" evidence="3">
    <location>
        <begin position="208"/>
        <end position="386"/>
    </location>
</feature>
<keyword evidence="2" id="KW-0472">Membrane</keyword>
<keyword evidence="2" id="KW-1133">Transmembrane helix</keyword>
<dbReference type="SUPFAM" id="SSF88713">
    <property type="entry name" value="Glycoside hydrolase/deacetylase"/>
    <property type="match status" value="1"/>
</dbReference>
<evidence type="ECO:0000313" key="6">
    <source>
        <dbReference type="Proteomes" id="UP000295689"/>
    </source>
</evidence>
<dbReference type="EMBL" id="SLVV01000002">
    <property type="protein sequence ID" value="TCN27423.1"/>
    <property type="molecule type" value="Genomic_DNA"/>
</dbReference>
<dbReference type="Pfam" id="PF01476">
    <property type="entry name" value="LysM"/>
    <property type="match status" value="1"/>
</dbReference>
<keyword evidence="2" id="KW-0812">Transmembrane</keyword>
<feature type="domain" description="LysM" evidence="4">
    <location>
        <begin position="128"/>
        <end position="171"/>
    </location>
</feature>
<dbReference type="AlphaFoldDB" id="A0A4R2BL89"/>
<comment type="caution">
    <text evidence="5">The sequence shown here is derived from an EMBL/GenBank/DDBJ whole genome shotgun (WGS) entry which is preliminary data.</text>
</comment>
<dbReference type="CDD" id="cd10917">
    <property type="entry name" value="CE4_NodB_like_6s_7s"/>
    <property type="match status" value="1"/>
</dbReference>
<dbReference type="InterPro" id="IPR050248">
    <property type="entry name" value="Polysacc_deacetylase_ArnD"/>
</dbReference>
<dbReference type="CDD" id="cd00118">
    <property type="entry name" value="LysM"/>
    <property type="match status" value="1"/>
</dbReference>
<dbReference type="PROSITE" id="PS51782">
    <property type="entry name" value="LYSM"/>
    <property type="match status" value="1"/>
</dbReference>
<dbReference type="Proteomes" id="UP000295689">
    <property type="component" value="Unassembled WGS sequence"/>
</dbReference>
<feature type="compositionally biased region" description="Basic and acidic residues" evidence="1">
    <location>
        <begin position="65"/>
        <end position="75"/>
    </location>
</feature>
<feature type="transmembrane region" description="Helical" evidence="2">
    <location>
        <begin position="32"/>
        <end position="49"/>
    </location>
</feature>
<dbReference type="PROSITE" id="PS51677">
    <property type="entry name" value="NODB"/>
    <property type="match status" value="1"/>
</dbReference>